<evidence type="ECO:0000313" key="1">
    <source>
        <dbReference type="EMBL" id="KAL3421502.1"/>
    </source>
</evidence>
<protein>
    <submittedName>
        <fullName evidence="1">Uncharacterized protein</fullName>
    </submittedName>
</protein>
<dbReference type="EMBL" id="JBFCZG010000006">
    <property type="protein sequence ID" value="KAL3421502.1"/>
    <property type="molecule type" value="Genomic_DNA"/>
</dbReference>
<gene>
    <name evidence="1" type="ORF">PVAG01_07947</name>
</gene>
<keyword evidence="2" id="KW-1185">Reference proteome</keyword>
<dbReference type="Proteomes" id="UP001629113">
    <property type="component" value="Unassembled WGS sequence"/>
</dbReference>
<accession>A0ABR4PDY5</accession>
<reference evidence="1 2" key="1">
    <citation type="submission" date="2024-06" db="EMBL/GenBank/DDBJ databases">
        <title>Complete genome of Phlyctema vagabunda strain 19-DSS-EL-015.</title>
        <authorList>
            <person name="Fiorenzani C."/>
        </authorList>
    </citation>
    <scope>NUCLEOTIDE SEQUENCE [LARGE SCALE GENOMIC DNA]</scope>
    <source>
        <strain evidence="1 2">19-DSS-EL-015</strain>
    </source>
</reference>
<sequence length="131" mass="14065">MPTPKPTLALELNPTLVIELVAETFGALVATGECGRELVANSKEELAAMGIDKELVLDDKGVVNEFVELDKRVLLLGGLATTTPSSSRNFPSLSRQQFGVSLQQKLPSAQTLTLGRNPVVSSKWLMSISSR</sequence>
<evidence type="ECO:0000313" key="2">
    <source>
        <dbReference type="Proteomes" id="UP001629113"/>
    </source>
</evidence>
<name>A0ABR4PDY5_9HELO</name>
<organism evidence="1 2">
    <name type="scientific">Phlyctema vagabunda</name>
    <dbReference type="NCBI Taxonomy" id="108571"/>
    <lineage>
        <taxon>Eukaryota</taxon>
        <taxon>Fungi</taxon>
        <taxon>Dikarya</taxon>
        <taxon>Ascomycota</taxon>
        <taxon>Pezizomycotina</taxon>
        <taxon>Leotiomycetes</taxon>
        <taxon>Helotiales</taxon>
        <taxon>Dermateaceae</taxon>
        <taxon>Phlyctema</taxon>
    </lineage>
</organism>
<comment type="caution">
    <text evidence="1">The sequence shown here is derived from an EMBL/GenBank/DDBJ whole genome shotgun (WGS) entry which is preliminary data.</text>
</comment>
<proteinExistence type="predicted"/>